<dbReference type="InterPro" id="IPR050546">
    <property type="entry name" value="Glycosyl_Hydrlase_16"/>
</dbReference>
<dbReference type="PROSITE" id="PS51762">
    <property type="entry name" value="GH16_2"/>
    <property type="match status" value="1"/>
</dbReference>
<accession>A0A6L5XDY2</accession>
<sequence>MNNYYSMSVLAVIAIAGISINAVAQHNYKLVWSDEFNNNALDEKAWNIEENGDGGGNNELQYYRRQNISFETDSASGAVCLVLTAKKESYNGKAFTSGRLNTAGKACFKHGKIVSRIKLPSTANGLWPAFWMLGNDFGSVGWPRCGEIDIVEMGNAEGIKHNTQDSFFNGACHWGYYNSQGQYPNYARSTTSDYSLQDGEFHTFTLEWDDDYVSMYLDQDKYPDAQPYYKMGVSDYSNDWGTGHYFQHEFFIVYDLAVGGNFTGITSSTGITALAQGEAKMYIDWVRVYQDSDDLAATASIPDGWGAGIDNVATTPTDKPVVIYDTLGNIVSEMNQGIYIVKTGDEVKKVFNR</sequence>
<dbReference type="EMBL" id="VULT01000006">
    <property type="protein sequence ID" value="MSS17114.1"/>
    <property type="molecule type" value="Genomic_DNA"/>
</dbReference>
<feature type="domain" description="GH16" evidence="2">
    <location>
        <begin position="1"/>
        <end position="294"/>
    </location>
</feature>
<dbReference type="GO" id="GO:0005975">
    <property type="term" value="P:carbohydrate metabolic process"/>
    <property type="evidence" value="ECO:0007669"/>
    <property type="project" value="InterPro"/>
</dbReference>
<evidence type="ECO:0000259" key="2">
    <source>
        <dbReference type="PROSITE" id="PS51762"/>
    </source>
</evidence>
<comment type="caution">
    <text evidence="3">The sequence shown here is derived from an EMBL/GenBank/DDBJ whole genome shotgun (WGS) entry which is preliminary data.</text>
</comment>
<reference evidence="3 4" key="1">
    <citation type="submission" date="2019-08" db="EMBL/GenBank/DDBJ databases">
        <title>In-depth cultivation of the pig gut microbiome towards novel bacterial diversity and tailored functional studies.</title>
        <authorList>
            <person name="Wylensek D."/>
            <person name="Hitch T.C.A."/>
            <person name="Clavel T."/>
        </authorList>
    </citation>
    <scope>NUCLEOTIDE SEQUENCE [LARGE SCALE GENOMIC DNA]</scope>
    <source>
        <strain evidence="3 4">Oil-RF-744-WCA-WT-10</strain>
    </source>
</reference>
<dbReference type="Proteomes" id="UP000483362">
    <property type="component" value="Unassembled WGS sequence"/>
</dbReference>
<dbReference type="PANTHER" id="PTHR10963:SF55">
    <property type="entry name" value="GLYCOSIDE HYDROLASE FAMILY 16 PROTEIN"/>
    <property type="match status" value="1"/>
</dbReference>
<dbReference type="InterPro" id="IPR000757">
    <property type="entry name" value="Beta-glucanase-like"/>
</dbReference>
<evidence type="ECO:0000256" key="1">
    <source>
        <dbReference type="ARBA" id="ARBA00006865"/>
    </source>
</evidence>
<name>A0A6L5XDY2_9BACT</name>
<proteinExistence type="inferred from homology"/>
<dbReference type="Pfam" id="PF00722">
    <property type="entry name" value="Glyco_hydro_16"/>
    <property type="match status" value="1"/>
</dbReference>
<keyword evidence="4" id="KW-1185">Reference proteome</keyword>
<evidence type="ECO:0000313" key="3">
    <source>
        <dbReference type="EMBL" id="MSS17114.1"/>
    </source>
</evidence>
<dbReference type="PANTHER" id="PTHR10963">
    <property type="entry name" value="GLYCOSYL HYDROLASE-RELATED"/>
    <property type="match status" value="1"/>
</dbReference>
<dbReference type="AlphaFoldDB" id="A0A6L5XDY2"/>
<gene>
    <name evidence="3" type="ORF">FYJ29_04960</name>
</gene>
<dbReference type="RefSeq" id="WP_154326631.1">
    <property type="nucleotide sequence ID" value="NZ_CP045696.1"/>
</dbReference>
<dbReference type="InterPro" id="IPR013320">
    <property type="entry name" value="ConA-like_dom_sf"/>
</dbReference>
<dbReference type="Gene3D" id="2.60.120.200">
    <property type="match status" value="1"/>
</dbReference>
<evidence type="ECO:0000313" key="4">
    <source>
        <dbReference type="Proteomes" id="UP000483362"/>
    </source>
</evidence>
<keyword evidence="3" id="KW-0378">Hydrolase</keyword>
<organism evidence="3 4">
    <name type="scientific">Sodaliphilus pleomorphus</name>
    <dbReference type="NCBI Taxonomy" id="2606626"/>
    <lineage>
        <taxon>Bacteria</taxon>
        <taxon>Pseudomonadati</taxon>
        <taxon>Bacteroidota</taxon>
        <taxon>Bacteroidia</taxon>
        <taxon>Bacteroidales</taxon>
        <taxon>Muribaculaceae</taxon>
        <taxon>Sodaliphilus</taxon>
    </lineage>
</organism>
<dbReference type="GO" id="GO:0004553">
    <property type="term" value="F:hydrolase activity, hydrolyzing O-glycosyl compounds"/>
    <property type="evidence" value="ECO:0007669"/>
    <property type="project" value="InterPro"/>
</dbReference>
<dbReference type="CDD" id="cd08023">
    <property type="entry name" value="GH16_laminarinase_like"/>
    <property type="match status" value="1"/>
</dbReference>
<protein>
    <submittedName>
        <fullName evidence="3">Glycoside hydrolase family 16 protein</fullName>
    </submittedName>
</protein>
<dbReference type="SUPFAM" id="SSF49899">
    <property type="entry name" value="Concanavalin A-like lectins/glucanases"/>
    <property type="match status" value="1"/>
</dbReference>
<comment type="similarity">
    <text evidence="1">Belongs to the glycosyl hydrolase 16 family.</text>
</comment>